<reference evidence="1 2" key="1">
    <citation type="submission" date="2017-12" db="EMBL/GenBank/DDBJ databases">
        <authorList>
            <person name="Paulsen S."/>
            <person name="Gram L.K."/>
        </authorList>
    </citation>
    <scope>NUCLEOTIDE SEQUENCE [LARGE SCALE GENOMIC DNA]</scope>
    <source>
        <strain evidence="1 2">S2897</strain>
    </source>
</reference>
<proteinExistence type="predicted"/>
<dbReference type="AlphaFoldDB" id="A0A5S3YT07"/>
<accession>A0A5S3YT07</accession>
<evidence type="ECO:0000313" key="1">
    <source>
        <dbReference type="EMBL" id="TMP79431.1"/>
    </source>
</evidence>
<dbReference type="GO" id="GO:0016301">
    <property type="term" value="F:kinase activity"/>
    <property type="evidence" value="ECO:0007669"/>
    <property type="project" value="UniProtKB-KW"/>
</dbReference>
<organism evidence="1 2">
    <name type="scientific">Pseudoalteromonas ruthenica</name>
    <dbReference type="NCBI Taxonomy" id="151081"/>
    <lineage>
        <taxon>Bacteria</taxon>
        <taxon>Pseudomonadati</taxon>
        <taxon>Pseudomonadota</taxon>
        <taxon>Gammaproteobacteria</taxon>
        <taxon>Alteromonadales</taxon>
        <taxon>Pseudoalteromonadaceae</taxon>
        <taxon>Pseudoalteromonas</taxon>
    </lineage>
</organism>
<evidence type="ECO:0000313" key="2">
    <source>
        <dbReference type="Proteomes" id="UP000305874"/>
    </source>
</evidence>
<sequence length="31" mass="3677">FERLTEWGLTSLPKQSDLTIFVNEAHRFVIE</sequence>
<comment type="caution">
    <text evidence="1">The sequence shown here is derived from an EMBL/GenBank/DDBJ whole genome shotgun (WGS) entry which is preliminary data.</text>
</comment>
<dbReference type="EMBL" id="PNCG01000254">
    <property type="protein sequence ID" value="TMP79431.1"/>
    <property type="molecule type" value="Genomic_DNA"/>
</dbReference>
<keyword evidence="1" id="KW-0418">Kinase</keyword>
<name>A0A5S3YT07_9GAMM</name>
<feature type="non-terminal residue" evidence="1">
    <location>
        <position position="1"/>
    </location>
</feature>
<keyword evidence="1" id="KW-0808">Transferase</keyword>
<protein>
    <submittedName>
        <fullName evidence="1">Kinase</fullName>
    </submittedName>
</protein>
<gene>
    <name evidence="1" type="ORF">CWC05_19940</name>
</gene>
<reference evidence="2" key="2">
    <citation type="submission" date="2019-06" db="EMBL/GenBank/DDBJ databases">
        <title>Co-occurence of chitin degradation, pigmentation and bioactivity in marine Pseudoalteromonas.</title>
        <authorList>
            <person name="Sonnenschein E.C."/>
            <person name="Bech P.K."/>
        </authorList>
    </citation>
    <scope>NUCLEOTIDE SEQUENCE [LARGE SCALE GENOMIC DNA]</scope>
    <source>
        <strain evidence="2">S2897</strain>
    </source>
</reference>
<dbReference type="Proteomes" id="UP000305874">
    <property type="component" value="Unassembled WGS sequence"/>
</dbReference>